<feature type="region of interest" description="Disordered" evidence="2">
    <location>
        <begin position="134"/>
        <end position="154"/>
    </location>
</feature>
<protein>
    <submittedName>
        <fullName evidence="3">Uncharacterized protein</fullName>
    </submittedName>
</protein>
<evidence type="ECO:0000256" key="2">
    <source>
        <dbReference type="SAM" id="MobiDB-lite"/>
    </source>
</evidence>
<keyword evidence="1" id="KW-0175">Coiled coil</keyword>
<organism evidence="3 4">
    <name type="scientific">Coprinellus micaceus</name>
    <name type="common">Glistening ink-cap mushroom</name>
    <name type="synonym">Coprinus micaceus</name>
    <dbReference type="NCBI Taxonomy" id="71717"/>
    <lineage>
        <taxon>Eukaryota</taxon>
        <taxon>Fungi</taxon>
        <taxon>Dikarya</taxon>
        <taxon>Basidiomycota</taxon>
        <taxon>Agaricomycotina</taxon>
        <taxon>Agaricomycetes</taxon>
        <taxon>Agaricomycetidae</taxon>
        <taxon>Agaricales</taxon>
        <taxon>Agaricineae</taxon>
        <taxon>Psathyrellaceae</taxon>
        <taxon>Coprinellus</taxon>
    </lineage>
</organism>
<accession>A0A4Y7TVI0</accession>
<evidence type="ECO:0000256" key="1">
    <source>
        <dbReference type="SAM" id="Coils"/>
    </source>
</evidence>
<comment type="caution">
    <text evidence="3">The sequence shown here is derived from an EMBL/GenBank/DDBJ whole genome shotgun (WGS) entry which is preliminary data.</text>
</comment>
<dbReference type="STRING" id="71717.A0A4Y7TVI0"/>
<keyword evidence="4" id="KW-1185">Reference proteome</keyword>
<reference evidence="3 4" key="1">
    <citation type="journal article" date="2019" name="Nat. Ecol. Evol.">
        <title>Megaphylogeny resolves global patterns of mushroom evolution.</title>
        <authorList>
            <person name="Varga T."/>
            <person name="Krizsan K."/>
            <person name="Foldi C."/>
            <person name="Dima B."/>
            <person name="Sanchez-Garcia M."/>
            <person name="Sanchez-Ramirez S."/>
            <person name="Szollosi G.J."/>
            <person name="Szarkandi J.G."/>
            <person name="Papp V."/>
            <person name="Albert L."/>
            <person name="Andreopoulos W."/>
            <person name="Angelini C."/>
            <person name="Antonin V."/>
            <person name="Barry K.W."/>
            <person name="Bougher N.L."/>
            <person name="Buchanan P."/>
            <person name="Buyck B."/>
            <person name="Bense V."/>
            <person name="Catcheside P."/>
            <person name="Chovatia M."/>
            <person name="Cooper J."/>
            <person name="Damon W."/>
            <person name="Desjardin D."/>
            <person name="Finy P."/>
            <person name="Geml J."/>
            <person name="Haridas S."/>
            <person name="Hughes K."/>
            <person name="Justo A."/>
            <person name="Karasinski D."/>
            <person name="Kautmanova I."/>
            <person name="Kiss B."/>
            <person name="Kocsube S."/>
            <person name="Kotiranta H."/>
            <person name="LaButti K.M."/>
            <person name="Lechner B.E."/>
            <person name="Liimatainen K."/>
            <person name="Lipzen A."/>
            <person name="Lukacs Z."/>
            <person name="Mihaltcheva S."/>
            <person name="Morgado L.N."/>
            <person name="Niskanen T."/>
            <person name="Noordeloos M.E."/>
            <person name="Ohm R.A."/>
            <person name="Ortiz-Santana B."/>
            <person name="Ovrebo C."/>
            <person name="Racz N."/>
            <person name="Riley R."/>
            <person name="Savchenko A."/>
            <person name="Shiryaev A."/>
            <person name="Soop K."/>
            <person name="Spirin V."/>
            <person name="Szebenyi C."/>
            <person name="Tomsovsky M."/>
            <person name="Tulloss R.E."/>
            <person name="Uehling J."/>
            <person name="Grigoriev I.V."/>
            <person name="Vagvolgyi C."/>
            <person name="Papp T."/>
            <person name="Martin F.M."/>
            <person name="Miettinen O."/>
            <person name="Hibbett D.S."/>
            <person name="Nagy L.G."/>
        </authorList>
    </citation>
    <scope>NUCLEOTIDE SEQUENCE [LARGE SCALE GENOMIC DNA]</scope>
    <source>
        <strain evidence="3 4">FP101781</strain>
    </source>
</reference>
<evidence type="ECO:0000313" key="4">
    <source>
        <dbReference type="Proteomes" id="UP000298030"/>
    </source>
</evidence>
<evidence type="ECO:0000313" key="3">
    <source>
        <dbReference type="EMBL" id="TEB37991.1"/>
    </source>
</evidence>
<proteinExistence type="predicted"/>
<dbReference type="Gene3D" id="1.20.1280.50">
    <property type="match status" value="1"/>
</dbReference>
<name>A0A4Y7TVI0_COPMI</name>
<dbReference type="OrthoDB" id="3365698at2759"/>
<dbReference type="AlphaFoldDB" id="A0A4Y7TVI0"/>
<gene>
    <name evidence="3" type="ORF">FA13DRAFT_1725615</name>
</gene>
<feature type="coiled-coil region" evidence="1">
    <location>
        <begin position="34"/>
        <end position="61"/>
    </location>
</feature>
<sequence>MTVNVADFASTNRPPTDSELEELKEILAPDELVVANIEREIKAHREEVDRLVKERDELLRKMRPARLAASWIRRLPAEIMGNIFFHARAPSDCYASFRTGDAPLVLLRVCRLWRDIALNTPTLWASMDITIPSTVEGPDSRPGQEGNRKEESFENEVGRWLERSADLPLTIRIRRGYPMSMVPALSAGMGALHKTILRLAEHSHRWENLDFEGTPEMLEVLQKDLPVPRLKTWATRPSSKKPPSIFDCKSPFHSPLLQRLIIFSDLDSPEIVRKMPVKWESLTALTILNERDFQPRAGFGAQAGTQDRESFALGLLPVLERCTNLRQCLFSFPNGIVTTDGAKFVTLPALRALSLRGCCNQMNLFLTRINLPAIRELHYFPSYGTTPHVTTSFANLLLTHGDQMRVLAFDFPAISSDKFLDCLRSVPFVIQLSVGPQTEGGIHGSRRYTFEDPSDAPFILTDSHILALTPKRGDTSICPKLELFRCSYKAKVTTRIIKGFLGAKVDPDILEATGASRLRGLFITRLPGDWPFSPSRPPWGEGLRRLAEIESLDDFKAFKDAGVVVNLLRPIALNSTFHMSPIRWGYSRYSRETNFKE</sequence>
<dbReference type="EMBL" id="QPFP01000003">
    <property type="protein sequence ID" value="TEB37991.1"/>
    <property type="molecule type" value="Genomic_DNA"/>
</dbReference>
<dbReference type="Proteomes" id="UP000298030">
    <property type="component" value="Unassembled WGS sequence"/>
</dbReference>